<reference evidence="1 2" key="1">
    <citation type="submission" date="2017-10" db="EMBL/GenBank/DDBJ databases">
        <title>The draft genome sequence of Williamsia sp. BULT 1.1 isolated from the semi-arid grassland soils from South Africa.</title>
        <authorList>
            <person name="Kabwe M.H."/>
            <person name="Govender N."/>
            <person name="Mutseka Lunga P."/>
            <person name="Vikram S."/>
            <person name="Makhalanyane T.P."/>
        </authorList>
    </citation>
    <scope>NUCLEOTIDE SEQUENCE [LARGE SCALE GENOMIC DNA]</scope>
    <source>
        <strain evidence="1 2">BULT 1.1</strain>
    </source>
</reference>
<name>A0A2G3PG00_WILMA</name>
<organism evidence="1 2">
    <name type="scientific">Williamsia marianensis</name>
    <dbReference type="NCBI Taxonomy" id="85044"/>
    <lineage>
        <taxon>Bacteria</taxon>
        <taxon>Bacillati</taxon>
        <taxon>Actinomycetota</taxon>
        <taxon>Actinomycetes</taxon>
        <taxon>Mycobacteriales</taxon>
        <taxon>Nocardiaceae</taxon>
        <taxon>Williamsia</taxon>
    </lineage>
</organism>
<accession>A0A2G3PG00</accession>
<evidence type="ECO:0000313" key="2">
    <source>
        <dbReference type="Proteomes" id="UP000225108"/>
    </source>
</evidence>
<sequence>MARYRAETRVRVKAHEVQGGQPVSIYWAKNSLGLSVREAVVVGTGLLGAAAQTDPASVIDALTELTDTITRQMHT</sequence>
<dbReference type="Proteomes" id="UP000225108">
    <property type="component" value="Unassembled WGS sequence"/>
</dbReference>
<protein>
    <submittedName>
        <fullName evidence="1">Uncharacterized protein</fullName>
    </submittedName>
</protein>
<gene>
    <name evidence="1" type="ORF">CSW57_22825</name>
</gene>
<dbReference type="EMBL" id="PEBD01000012">
    <property type="protein sequence ID" value="PHV64636.1"/>
    <property type="molecule type" value="Genomic_DNA"/>
</dbReference>
<proteinExistence type="predicted"/>
<comment type="caution">
    <text evidence="1">The sequence shown here is derived from an EMBL/GenBank/DDBJ whole genome shotgun (WGS) entry which is preliminary data.</text>
</comment>
<evidence type="ECO:0000313" key="1">
    <source>
        <dbReference type="EMBL" id="PHV64636.1"/>
    </source>
</evidence>
<dbReference type="AlphaFoldDB" id="A0A2G3PG00"/>